<dbReference type="EMBL" id="DVLC01000009">
    <property type="protein sequence ID" value="HIT46337.1"/>
    <property type="molecule type" value="Genomic_DNA"/>
</dbReference>
<gene>
    <name evidence="1" type="ORF">IAC35_00595</name>
</gene>
<protein>
    <submittedName>
        <fullName evidence="1">Uncharacterized protein</fullName>
    </submittedName>
</protein>
<evidence type="ECO:0000313" key="1">
    <source>
        <dbReference type="EMBL" id="HIT46337.1"/>
    </source>
</evidence>
<dbReference type="AlphaFoldDB" id="A0A9D1GNK0"/>
<dbReference type="Proteomes" id="UP000886881">
    <property type="component" value="Unassembled WGS sequence"/>
</dbReference>
<reference evidence="1" key="1">
    <citation type="submission" date="2020-10" db="EMBL/GenBank/DDBJ databases">
        <authorList>
            <person name="Gilroy R."/>
        </authorList>
    </citation>
    <scope>NUCLEOTIDE SEQUENCE</scope>
    <source>
        <strain evidence="1">ChiHecec2B26-709</strain>
    </source>
</reference>
<accession>A0A9D1GNK0</accession>
<sequence length="121" mass="13400">MVDNNNFADACGSFGVTAYAYRGKWADGGDRSLYIGDKQTVRNNGTYDFSPSVFWPGEEFKLAFFAYAPYGAIDPDGVGRDGLPEFSYTVPENIEDQKDLLGLVGQGLFPQVLRHGRSRCR</sequence>
<proteinExistence type="predicted"/>
<evidence type="ECO:0000313" key="2">
    <source>
        <dbReference type="Proteomes" id="UP000886881"/>
    </source>
</evidence>
<organism evidence="1 2">
    <name type="scientific">Candidatus Cryptobacteroides merdipullorum</name>
    <dbReference type="NCBI Taxonomy" id="2840771"/>
    <lineage>
        <taxon>Bacteria</taxon>
        <taxon>Pseudomonadati</taxon>
        <taxon>Bacteroidota</taxon>
        <taxon>Bacteroidia</taxon>
        <taxon>Bacteroidales</taxon>
        <taxon>Candidatus Cryptobacteroides</taxon>
    </lineage>
</organism>
<name>A0A9D1GNK0_9BACT</name>
<dbReference type="CDD" id="cd13120">
    <property type="entry name" value="BF2867_like_N"/>
    <property type="match status" value="1"/>
</dbReference>
<comment type="caution">
    <text evidence="1">The sequence shown here is derived from an EMBL/GenBank/DDBJ whole genome shotgun (WGS) entry which is preliminary data.</text>
</comment>
<reference evidence="1" key="2">
    <citation type="journal article" date="2021" name="PeerJ">
        <title>Extensive microbial diversity within the chicken gut microbiome revealed by metagenomics and culture.</title>
        <authorList>
            <person name="Gilroy R."/>
            <person name="Ravi A."/>
            <person name="Getino M."/>
            <person name="Pursley I."/>
            <person name="Horton D.L."/>
            <person name="Alikhan N.F."/>
            <person name="Baker D."/>
            <person name="Gharbi K."/>
            <person name="Hall N."/>
            <person name="Watson M."/>
            <person name="Adriaenssens E.M."/>
            <person name="Foster-Nyarko E."/>
            <person name="Jarju S."/>
            <person name="Secka A."/>
            <person name="Antonio M."/>
            <person name="Oren A."/>
            <person name="Chaudhuri R.R."/>
            <person name="La Ragione R."/>
            <person name="Hildebrand F."/>
            <person name="Pallen M.J."/>
        </authorList>
    </citation>
    <scope>NUCLEOTIDE SEQUENCE</scope>
    <source>
        <strain evidence="1">ChiHecec2B26-709</strain>
    </source>
</reference>